<proteinExistence type="predicted"/>
<dbReference type="NCBIfam" id="TIGR01484">
    <property type="entry name" value="HAD-SF-IIB"/>
    <property type="match status" value="1"/>
</dbReference>
<evidence type="ECO:0000313" key="1">
    <source>
        <dbReference type="EMBL" id="EGH42615.1"/>
    </source>
</evidence>
<gene>
    <name evidence="1" type="ORF">PSYPI_09500</name>
</gene>
<dbReference type="EMBL" id="AEAI01000477">
    <property type="protein sequence ID" value="EGH42615.1"/>
    <property type="molecule type" value="Genomic_DNA"/>
</dbReference>
<dbReference type="PANTHER" id="PTHR10000:SF8">
    <property type="entry name" value="HAD SUPERFAMILY HYDROLASE-LIKE, TYPE 3"/>
    <property type="match status" value="1"/>
</dbReference>
<dbReference type="InterPro" id="IPR023214">
    <property type="entry name" value="HAD_sf"/>
</dbReference>
<keyword evidence="1" id="KW-0378">Hydrolase</keyword>
<dbReference type="SUPFAM" id="SSF56784">
    <property type="entry name" value="HAD-like"/>
    <property type="match status" value="1"/>
</dbReference>
<evidence type="ECO:0000313" key="2">
    <source>
        <dbReference type="Proteomes" id="UP000004986"/>
    </source>
</evidence>
<protein>
    <submittedName>
        <fullName evidence="1">Cof protein/HAD-superfamily hydrolase</fullName>
    </submittedName>
</protein>
<dbReference type="HOGENOM" id="CLU_143377_2_2_6"/>
<organism evidence="1 2">
    <name type="scientific">Pseudomonas syringae pv. pisi str. 1704B</name>
    <dbReference type="NCBI Taxonomy" id="629263"/>
    <lineage>
        <taxon>Bacteria</taxon>
        <taxon>Pseudomonadati</taxon>
        <taxon>Pseudomonadota</taxon>
        <taxon>Gammaproteobacteria</taxon>
        <taxon>Pseudomonadales</taxon>
        <taxon>Pseudomonadaceae</taxon>
        <taxon>Pseudomonas</taxon>
        <taxon>Pseudomonas syringae</taxon>
    </lineage>
</organism>
<dbReference type="InterPro" id="IPR036412">
    <property type="entry name" value="HAD-like_sf"/>
</dbReference>
<dbReference type="InterPro" id="IPR006379">
    <property type="entry name" value="HAD-SF_hydro_IIB"/>
</dbReference>
<comment type="caution">
    <text evidence="1">The sequence shown here is derived from an EMBL/GenBank/DDBJ whole genome shotgun (WGS) entry which is preliminary data.</text>
</comment>
<dbReference type="GO" id="GO:0000287">
    <property type="term" value="F:magnesium ion binding"/>
    <property type="evidence" value="ECO:0007669"/>
    <property type="project" value="TreeGrafter"/>
</dbReference>
<feature type="non-terminal residue" evidence="1">
    <location>
        <position position="75"/>
    </location>
</feature>
<reference evidence="1 2" key="1">
    <citation type="journal article" date="2011" name="PLoS Pathog.">
        <title>Dynamic evolution of pathogenicity revealed by sequencing and comparative genomics of 19 Pseudomonas syringae isolates.</title>
        <authorList>
            <person name="Baltrus D.A."/>
            <person name="Nishimura M.T."/>
            <person name="Romanchuk A."/>
            <person name="Chang J.H."/>
            <person name="Mukhtar M.S."/>
            <person name="Cherkis K."/>
            <person name="Roach J."/>
            <person name="Grant S.R."/>
            <person name="Jones C.D."/>
            <person name="Dangl J.L."/>
        </authorList>
    </citation>
    <scope>NUCLEOTIDE SEQUENCE [LARGE SCALE GENOMIC DNA]</scope>
    <source>
        <strain evidence="1 2">1704B</strain>
    </source>
</reference>
<sequence>MSELPVQFLLSDIDGTLLRRDHSLSQANIDAIKRLRTAGVHFTLASSRPPRAMRQVIEALDVDLPTVAFNGGTIT</sequence>
<accession>F3G6B5</accession>
<dbReference type="PANTHER" id="PTHR10000">
    <property type="entry name" value="PHOSPHOSERINE PHOSPHATASE"/>
    <property type="match status" value="1"/>
</dbReference>
<keyword evidence="2" id="KW-1185">Reference proteome</keyword>
<name>F3G6B5_PSESJ</name>
<dbReference type="AlphaFoldDB" id="F3G6B5"/>
<dbReference type="Proteomes" id="UP000004986">
    <property type="component" value="Unassembled WGS sequence"/>
</dbReference>
<dbReference type="Gene3D" id="3.40.50.1000">
    <property type="entry name" value="HAD superfamily/HAD-like"/>
    <property type="match status" value="1"/>
</dbReference>
<dbReference type="GO" id="GO:0016791">
    <property type="term" value="F:phosphatase activity"/>
    <property type="evidence" value="ECO:0007669"/>
    <property type="project" value="TreeGrafter"/>
</dbReference>
<dbReference type="GO" id="GO:0005829">
    <property type="term" value="C:cytosol"/>
    <property type="evidence" value="ECO:0007669"/>
    <property type="project" value="TreeGrafter"/>
</dbReference>
<dbReference type="Pfam" id="PF08282">
    <property type="entry name" value="Hydrolase_3"/>
    <property type="match status" value="1"/>
</dbReference>